<organism evidence="2 3">
    <name type="scientific">Hymenobacter citatus</name>
    <dbReference type="NCBI Taxonomy" id="2763506"/>
    <lineage>
        <taxon>Bacteria</taxon>
        <taxon>Pseudomonadati</taxon>
        <taxon>Bacteroidota</taxon>
        <taxon>Cytophagia</taxon>
        <taxon>Cytophagales</taxon>
        <taxon>Hymenobacteraceae</taxon>
        <taxon>Hymenobacter</taxon>
    </lineage>
</organism>
<name>A0ABR7ML91_9BACT</name>
<evidence type="ECO:0000313" key="2">
    <source>
        <dbReference type="EMBL" id="MBC6611718.1"/>
    </source>
</evidence>
<dbReference type="PROSITE" id="PS51257">
    <property type="entry name" value="PROKAR_LIPOPROTEIN"/>
    <property type="match status" value="1"/>
</dbReference>
<evidence type="ECO:0000256" key="1">
    <source>
        <dbReference type="SAM" id="SignalP"/>
    </source>
</evidence>
<feature type="chain" id="PRO_5045400219" evidence="1">
    <location>
        <begin position="26"/>
        <end position="308"/>
    </location>
</feature>
<comment type="caution">
    <text evidence="2">The sequence shown here is derived from an EMBL/GenBank/DDBJ whole genome shotgun (WGS) entry which is preliminary data.</text>
</comment>
<gene>
    <name evidence="2" type="ORF">H8B15_12345</name>
</gene>
<protein>
    <submittedName>
        <fullName evidence="2">DUF4835 family protein</fullName>
    </submittedName>
</protein>
<keyword evidence="3" id="KW-1185">Reference proteome</keyword>
<dbReference type="Proteomes" id="UP000622017">
    <property type="component" value="Unassembled WGS sequence"/>
</dbReference>
<feature type="signal peptide" evidence="1">
    <location>
        <begin position="1"/>
        <end position="25"/>
    </location>
</feature>
<proteinExistence type="predicted"/>
<accession>A0ABR7ML91</accession>
<evidence type="ECO:0000313" key="3">
    <source>
        <dbReference type="Proteomes" id="UP000622017"/>
    </source>
</evidence>
<dbReference type="RefSeq" id="WP_187319994.1">
    <property type="nucleotide sequence ID" value="NZ_JACSCY010000008.1"/>
</dbReference>
<dbReference type="InterPro" id="IPR032274">
    <property type="entry name" value="DUF4835"/>
</dbReference>
<dbReference type="Pfam" id="PF16119">
    <property type="entry name" value="DUF4835"/>
    <property type="match status" value="1"/>
</dbReference>
<dbReference type="EMBL" id="JACSCY010000008">
    <property type="protein sequence ID" value="MBC6611718.1"/>
    <property type="molecule type" value="Genomic_DNA"/>
</dbReference>
<sequence length="308" mass="34862">MLNTRKLLSLCLLLVACLCTSVVRAQELLADVRVTTENVTVSDQQIVLQMQNDIQNFLNTRAWTNQSYRPEEKIRCKFFVGLTGIPQTGTYTATVRIITTRPVYGTGYETNVMSISDRGWLFNYSPQNPLDFSENTFVGNLSSLLSFYAYIIIGMDQDSFVRLGGTPYYDRARNILLAAASQTVTNESDGGWKDGEPRNRYWLLTNLQDPQLEAFRTGSYAYYRQGMDIFIEKPQDARASILTALTGIQAAMLRRPGTLVARSFFDTKSDEIANIFRTSQDPQQKQQVVNMLGEIDPTNTAKYQSILR</sequence>
<reference evidence="2 3" key="1">
    <citation type="submission" date="2020-08" db="EMBL/GenBank/DDBJ databases">
        <title>Hymenobacter sp.</title>
        <authorList>
            <person name="Kim M.K."/>
        </authorList>
    </citation>
    <scope>NUCLEOTIDE SEQUENCE [LARGE SCALE GENOMIC DNA]</scope>
    <source>
        <strain evidence="2 3">BT507</strain>
    </source>
</reference>
<keyword evidence="1" id="KW-0732">Signal</keyword>